<name>A0A6G0ZA99_APHCR</name>
<evidence type="ECO:0000313" key="2">
    <source>
        <dbReference type="EMBL" id="KAF0767786.1"/>
    </source>
</evidence>
<accession>A0A6G0ZA99</accession>
<dbReference type="AlphaFoldDB" id="A0A6G0ZA99"/>
<dbReference type="GO" id="GO:0005634">
    <property type="term" value="C:nucleus"/>
    <property type="evidence" value="ECO:0007669"/>
    <property type="project" value="InterPro"/>
</dbReference>
<keyword evidence="3" id="KW-1185">Reference proteome</keyword>
<proteinExistence type="predicted"/>
<dbReference type="PANTHER" id="PTHR32344:SF1">
    <property type="entry name" value="U1-TYPE DOMAIN-CONTAINING PROTEIN"/>
    <property type="match status" value="1"/>
</dbReference>
<dbReference type="InterPro" id="IPR007021">
    <property type="entry name" value="DUF659"/>
</dbReference>
<sequence length="503" mass="57953">MPKVKTPIRSRLQTYVNDHKDIFKTDGSILYCNICEIPVNATTKFLVDQHLSRDKHKNNLKLKETHSINKKQTFISNMNMDNFNEDICQAFISANIPLFKLQNPSLRAFLEKYTKRHIPDESTLRKNYVKKCYSETINNIRSSIGDHNIWISIDETTDCEGRYVANVIVGTLEIDRPSQTFLLHSEALEKTNHSTIAQLFDRALSILWPTGIRHNKVLLFLSDAAPYMIKSGKSIKSFYPKVVHITCVAHGLHRVAEEIRNQFPQIDELISNVKKVFLKAPSRTILFRNMAPNLALPPQPILTRWGTWLNAAFYYCDNLEIIKEIILQLNSEDSISIKKSQDLIKDPNLKTNLIYIKSNFEIIPSTIKMLESKDYLLSEAMIKIKNAKTTLKLSKNKIGGIINAKLTTVLRKNPGYKIMKTISKILEGEIDGNYELPEDLNASDIACMKYAPINTAEVERSFSMYKNVLTDNRRNLTFEHIKELLIIQCNKVIYEFNFCFSFY</sequence>
<protein>
    <submittedName>
        <fullName evidence="2">DUF659 domain-containing protein</fullName>
    </submittedName>
</protein>
<reference evidence="2 3" key="1">
    <citation type="submission" date="2019-08" db="EMBL/GenBank/DDBJ databases">
        <title>Whole genome of Aphis craccivora.</title>
        <authorList>
            <person name="Voronova N.V."/>
            <person name="Shulinski R.S."/>
            <person name="Bandarenka Y.V."/>
            <person name="Zhorov D.G."/>
            <person name="Warner D."/>
        </authorList>
    </citation>
    <scope>NUCLEOTIDE SEQUENCE [LARGE SCALE GENOMIC DNA]</scope>
    <source>
        <strain evidence="2">180601</strain>
        <tissue evidence="2">Whole Body</tissue>
    </source>
</reference>
<dbReference type="Proteomes" id="UP000478052">
    <property type="component" value="Unassembled WGS sequence"/>
</dbReference>
<gene>
    <name evidence="2" type="ORF">FWK35_00023413</name>
</gene>
<dbReference type="Pfam" id="PF04937">
    <property type="entry name" value="DUF659"/>
    <property type="match status" value="1"/>
</dbReference>
<comment type="caution">
    <text evidence="2">The sequence shown here is derived from an EMBL/GenBank/DDBJ whole genome shotgun (WGS) entry which is preliminary data.</text>
</comment>
<evidence type="ECO:0000259" key="1">
    <source>
        <dbReference type="Pfam" id="PF04937"/>
    </source>
</evidence>
<feature type="domain" description="DUF659" evidence="1">
    <location>
        <begin position="119"/>
        <end position="276"/>
    </location>
</feature>
<evidence type="ECO:0000313" key="3">
    <source>
        <dbReference type="Proteomes" id="UP000478052"/>
    </source>
</evidence>
<dbReference type="PANTHER" id="PTHR32344">
    <property type="entry name" value="U1-TYPE DOMAIN-CONTAINING PROTEIN"/>
    <property type="match status" value="1"/>
</dbReference>
<dbReference type="GO" id="GO:0003690">
    <property type="term" value="F:double-stranded DNA binding"/>
    <property type="evidence" value="ECO:0007669"/>
    <property type="project" value="InterPro"/>
</dbReference>
<dbReference type="OrthoDB" id="6625366at2759"/>
<organism evidence="2 3">
    <name type="scientific">Aphis craccivora</name>
    <name type="common">Cowpea aphid</name>
    <dbReference type="NCBI Taxonomy" id="307492"/>
    <lineage>
        <taxon>Eukaryota</taxon>
        <taxon>Metazoa</taxon>
        <taxon>Ecdysozoa</taxon>
        <taxon>Arthropoda</taxon>
        <taxon>Hexapoda</taxon>
        <taxon>Insecta</taxon>
        <taxon>Pterygota</taxon>
        <taxon>Neoptera</taxon>
        <taxon>Paraneoptera</taxon>
        <taxon>Hemiptera</taxon>
        <taxon>Sternorrhyncha</taxon>
        <taxon>Aphidomorpha</taxon>
        <taxon>Aphidoidea</taxon>
        <taxon>Aphididae</taxon>
        <taxon>Aphidini</taxon>
        <taxon>Aphis</taxon>
        <taxon>Aphis</taxon>
    </lineage>
</organism>
<dbReference type="InterPro" id="IPR033375">
    <property type="entry name" value="Cggbp1"/>
</dbReference>
<dbReference type="InterPro" id="IPR012337">
    <property type="entry name" value="RNaseH-like_sf"/>
</dbReference>
<dbReference type="EMBL" id="VUJU01000892">
    <property type="protein sequence ID" value="KAF0767786.1"/>
    <property type="molecule type" value="Genomic_DNA"/>
</dbReference>
<dbReference type="GO" id="GO:0006357">
    <property type="term" value="P:regulation of transcription by RNA polymerase II"/>
    <property type="evidence" value="ECO:0007669"/>
    <property type="project" value="InterPro"/>
</dbReference>
<dbReference type="SUPFAM" id="SSF53098">
    <property type="entry name" value="Ribonuclease H-like"/>
    <property type="match status" value="1"/>
</dbReference>